<dbReference type="EMBL" id="LNYZ01000016">
    <property type="protein sequence ID" value="KTD76664.1"/>
    <property type="molecule type" value="Genomic_DNA"/>
</dbReference>
<dbReference type="Proteomes" id="UP000255110">
    <property type="component" value="Unassembled WGS sequence"/>
</dbReference>
<dbReference type="OrthoDB" id="5654273at2"/>
<sequence>MSKYRSLILLFVMSAVFLAPLKLPTCPKQNVQAPVIFAFSVTPCSMQQAMNSSCFSSSYWLQDEFHLAPSWIVRSLIGLLSFLLIYSKYNSPLDEIYRPPI</sequence>
<keyword evidence="4" id="KW-1185">Reference proteome</keyword>
<dbReference type="Proteomes" id="UP000054820">
    <property type="component" value="Unassembled WGS sequence"/>
</dbReference>
<gene>
    <name evidence="2" type="ORF">Lstg_2300</name>
    <name evidence="3" type="ORF">NCTC11991_01408</name>
</gene>
<evidence type="ECO:0000313" key="5">
    <source>
        <dbReference type="Proteomes" id="UP000255110"/>
    </source>
</evidence>
<keyword evidence="1" id="KW-1133">Transmembrane helix</keyword>
<dbReference type="EMBL" id="UGOY01000001">
    <property type="protein sequence ID" value="STY22808.1"/>
    <property type="molecule type" value="Genomic_DNA"/>
</dbReference>
<accession>A0A378LAA9</accession>
<evidence type="ECO:0000256" key="1">
    <source>
        <dbReference type="SAM" id="Phobius"/>
    </source>
</evidence>
<feature type="transmembrane region" description="Helical" evidence="1">
    <location>
        <begin position="71"/>
        <end position="89"/>
    </location>
</feature>
<evidence type="ECO:0000313" key="2">
    <source>
        <dbReference type="EMBL" id="KTD76664.1"/>
    </source>
</evidence>
<protein>
    <submittedName>
        <fullName evidence="3">Uncharacterized protein</fullName>
    </submittedName>
</protein>
<organism evidence="3 5">
    <name type="scientific">Legionella steigerwaltii</name>
    <dbReference type="NCBI Taxonomy" id="460"/>
    <lineage>
        <taxon>Bacteria</taxon>
        <taxon>Pseudomonadati</taxon>
        <taxon>Pseudomonadota</taxon>
        <taxon>Gammaproteobacteria</taxon>
        <taxon>Legionellales</taxon>
        <taxon>Legionellaceae</taxon>
        <taxon>Legionella</taxon>
    </lineage>
</organism>
<dbReference type="AlphaFoldDB" id="A0A378LAA9"/>
<keyword evidence="1" id="KW-0812">Transmembrane</keyword>
<evidence type="ECO:0000313" key="4">
    <source>
        <dbReference type="Proteomes" id="UP000054820"/>
    </source>
</evidence>
<proteinExistence type="predicted"/>
<reference evidence="2 4" key="1">
    <citation type="submission" date="2015-11" db="EMBL/GenBank/DDBJ databases">
        <title>Genomic analysis of 38 Legionella species identifies large and diverse effector repertoires.</title>
        <authorList>
            <person name="Burstein D."/>
            <person name="Amaro F."/>
            <person name="Zusman T."/>
            <person name="Lifshitz Z."/>
            <person name="Cohen O."/>
            <person name="Gilbert J.A."/>
            <person name="Pupko T."/>
            <person name="Shuman H.A."/>
            <person name="Segal G."/>
        </authorList>
    </citation>
    <scope>NUCLEOTIDE SEQUENCE [LARGE SCALE GENOMIC DNA]</scope>
    <source>
        <strain evidence="2 4">SC-18-C9</strain>
    </source>
</reference>
<dbReference type="STRING" id="460.Lstg_2300"/>
<name>A0A378LAA9_9GAMM</name>
<keyword evidence="1" id="KW-0472">Membrane</keyword>
<evidence type="ECO:0000313" key="3">
    <source>
        <dbReference type="EMBL" id="STY22808.1"/>
    </source>
</evidence>
<reference evidence="3 5" key="2">
    <citation type="submission" date="2018-06" db="EMBL/GenBank/DDBJ databases">
        <authorList>
            <consortium name="Pathogen Informatics"/>
            <person name="Doyle S."/>
        </authorList>
    </citation>
    <scope>NUCLEOTIDE SEQUENCE [LARGE SCALE GENOMIC DNA]</scope>
    <source>
        <strain evidence="3 5">NCTC11991</strain>
    </source>
</reference>